<evidence type="ECO:0000256" key="2">
    <source>
        <dbReference type="ARBA" id="ARBA00009825"/>
    </source>
</evidence>
<dbReference type="EMBL" id="NWUJ01000001">
    <property type="protein sequence ID" value="PFH38191.1"/>
    <property type="molecule type" value="Genomic_DNA"/>
</dbReference>
<feature type="signal peptide" evidence="7">
    <location>
        <begin position="1"/>
        <end position="18"/>
    </location>
</feature>
<dbReference type="GO" id="GO:0008250">
    <property type="term" value="C:oligosaccharyltransferase complex"/>
    <property type="evidence" value="ECO:0007669"/>
    <property type="project" value="UniProtKB-UniRule"/>
</dbReference>
<dbReference type="RefSeq" id="XP_029222200.1">
    <property type="nucleotide sequence ID" value="XM_029359287.1"/>
</dbReference>
<comment type="caution">
    <text evidence="6">Lacks conserved residue(s) required for the propagation of feature annotation.</text>
</comment>
<comment type="similarity">
    <text evidence="2 6">Belongs to the OST5 family.</text>
</comment>
<keyword evidence="5 6" id="KW-0472">Membrane</keyword>
<feature type="transmembrane region" description="Helical" evidence="6">
    <location>
        <begin position="49"/>
        <end position="68"/>
    </location>
</feature>
<comment type="subcellular location">
    <subcellularLocation>
        <location evidence="1 6">Membrane</location>
        <topology evidence="1 6">Multi-pass membrane protein</topology>
    </subcellularLocation>
</comment>
<comment type="caution">
    <text evidence="8">The sequence shown here is derived from an EMBL/GenBank/DDBJ whole genome shotgun (WGS) entry which is preliminary data.</text>
</comment>
<keyword evidence="3 6" id="KW-0812">Transmembrane</keyword>
<name>A0A2A9MNN8_BESBE</name>
<evidence type="ECO:0000313" key="9">
    <source>
        <dbReference type="Proteomes" id="UP000224006"/>
    </source>
</evidence>
<evidence type="ECO:0000256" key="7">
    <source>
        <dbReference type="SAM" id="SignalP"/>
    </source>
</evidence>
<dbReference type="VEuPathDB" id="ToxoDB:BESB_005320"/>
<dbReference type="Proteomes" id="UP000224006">
    <property type="component" value="Chromosome I"/>
</dbReference>
<dbReference type="Pfam" id="PF05251">
    <property type="entry name" value="Ost5"/>
    <property type="match status" value="1"/>
</dbReference>
<dbReference type="PANTHER" id="PTHR13636">
    <property type="entry name" value="TRANSMEMBRANE PROTEIN 258"/>
    <property type="match status" value="1"/>
</dbReference>
<organism evidence="8 9">
    <name type="scientific">Besnoitia besnoiti</name>
    <name type="common">Apicomplexan protozoan</name>
    <dbReference type="NCBI Taxonomy" id="94643"/>
    <lineage>
        <taxon>Eukaryota</taxon>
        <taxon>Sar</taxon>
        <taxon>Alveolata</taxon>
        <taxon>Apicomplexa</taxon>
        <taxon>Conoidasida</taxon>
        <taxon>Coccidia</taxon>
        <taxon>Eucoccidiorida</taxon>
        <taxon>Eimeriorina</taxon>
        <taxon>Sarcocystidae</taxon>
        <taxon>Besnoitia</taxon>
    </lineage>
</organism>
<accession>A0A2A9MNN8</accession>
<dbReference type="KEGG" id="bbes:BESB_005320"/>
<dbReference type="STRING" id="94643.A0A2A9MNN8"/>
<gene>
    <name evidence="8" type="ORF">BESB_005320</name>
</gene>
<dbReference type="AlphaFoldDB" id="A0A2A9MNN8"/>
<feature type="transmembrane region" description="Helical" evidence="6">
    <location>
        <begin position="104"/>
        <end position="123"/>
    </location>
</feature>
<keyword evidence="7" id="KW-0732">Signal</keyword>
<sequence>MAFCLCSVLLSSLSACDATSLRTSSPCVGAPSRTSGGFETRRRAPRVKLLLSMAVLVLLCAFLSRVVLSSDSAGAAASAPSSGDAAHIPFPVWIPPRSFEPTSLMLLSLGLVSSASFTIYRIRYSAHERSLLQELVHAAVASVFLGLAVGFLLLSWGVYY</sequence>
<feature type="transmembrane region" description="Helical" evidence="6">
    <location>
        <begin position="135"/>
        <end position="159"/>
    </location>
</feature>
<proteinExistence type="inferred from homology"/>
<evidence type="ECO:0000256" key="5">
    <source>
        <dbReference type="ARBA" id="ARBA00023136"/>
    </source>
</evidence>
<dbReference type="GO" id="GO:0006487">
    <property type="term" value="P:protein N-linked glycosylation"/>
    <property type="evidence" value="ECO:0007669"/>
    <property type="project" value="UniProtKB-UniRule"/>
</dbReference>
<protein>
    <recommendedName>
        <fullName evidence="6">Dolichyl-diphosphooligosaccharide-protein glycosyltransferase subunit OST5</fullName>
    </recommendedName>
</protein>
<keyword evidence="9" id="KW-1185">Reference proteome</keyword>
<comment type="function">
    <text evidence="6">Subunit of the oligosaccharyl transferase (OST) complex that catalyzes the initial transfer of a defined glycan (Glc(3)Man(9)GlcNAc(2) in eukaryotes) from the lipid carrier dolichol-pyrophosphate to an asparagine residue within an Asn-X-Ser/Thr consensus motif in nascent polypeptide chains, the first step in protein N-glycosylation. N-glycosylation occurs cotranslationally and the complex associates with the Sec61 complex at the channel-forming translocon complex that mediates protein translocation across the endoplasmic reticulum (ER). All subunits are required for a maximal enzyme activity.</text>
</comment>
<feature type="chain" id="PRO_5012043980" description="Dolichyl-diphosphooligosaccharide-protein glycosyltransferase subunit OST5" evidence="7">
    <location>
        <begin position="19"/>
        <end position="160"/>
    </location>
</feature>
<evidence type="ECO:0000256" key="1">
    <source>
        <dbReference type="ARBA" id="ARBA00004141"/>
    </source>
</evidence>
<dbReference type="InterPro" id="IPR007915">
    <property type="entry name" value="TMEM258/Ost5"/>
</dbReference>
<evidence type="ECO:0000256" key="4">
    <source>
        <dbReference type="ARBA" id="ARBA00022989"/>
    </source>
</evidence>
<evidence type="ECO:0000256" key="3">
    <source>
        <dbReference type="ARBA" id="ARBA00022692"/>
    </source>
</evidence>
<reference evidence="8 9" key="1">
    <citation type="submission" date="2017-09" db="EMBL/GenBank/DDBJ databases">
        <title>Genome sequencing of Besnoitia besnoiti strain Bb-Ger1.</title>
        <authorList>
            <person name="Schares G."/>
            <person name="Venepally P."/>
            <person name="Lorenzi H.A."/>
        </authorList>
    </citation>
    <scope>NUCLEOTIDE SEQUENCE [LARGE SCALE GENOMIC DNA]</scope>
    <source>
        <strain evidence="8 9">Bb-Ger1</strain>
    </source>
</reference>
<evidence type="ECO:0000313" key="8">
    <source>
        <dbReference type="EMBL" id="PFH38191.1"/>
    </source>
</evidence>
<keyword evidence="4 6" id="KW-1133">Transmembrane helix</keyword>
<evidence type="ECO:0000256" key="6">
    <source>
        <dbReference type="RuleBase" id="RU367008"/>
    </source>
</evidence>
<comment type="subunit">
    <text evidence="6">Component of the oligosaccharyltransferase (OST) complex.</text>
</comment>
<dbReference type="GeneID" id="40305595"/>